<dbReference type="KEGG" id="sata:C5746_05105"/>
<dbReference type="GeneID" id="95517902"/>
<evidence type="ECO:0000313" key="1">
    <source>
        <dbReference type="EMBL" id="AXE76418.1"/>
    </source>
</evidence>
<reference evidence="1 2" key="1">
    <citation type="journal article" date="2018" name="Front. Microbiol.">
        <title>Genome Sequencing of Streptomyces atratus SCSIOZH16 and Activation Production of Nocardamine via Metabolic Engineering.</title>
        <authorList>
            <person name="Li Y."/>
            <person name="Zhang C."/>
            <person name="Liu C."/>
            <person name="Ju J."/>
            <person name="Ma J."/>
        </authorList>
    </citation>
    <scope>NUCLEOTIDE SEQUENCE [LARGE SCALE GENOMIC DNA]</scope>
    <source>
        <strain evidence="1 2">SCSIO_ZH16</strain>
    </source>
</reference>
<dbReference type="AlphaFoldDB" id="A0A2Z5J7V8"/>
<gene>
    <name evidence="1" type="ORF">C5746_05105</name>
</gene>
<evidence type="ECO:0000313" key="2">
    <source>
        <dbReference type="Proteomes" id="UP000252698"/>
    </source>
</evidence>
<proteinExistence type="predicted"/>
<name>A0A2Z5J7V8_STRAR</name>
<dbReference type="RefSeq" id="WP_114243081.1">
    <property type="nucleotide sequence ID" value="NZ_CP027306.1"/>
</dbReference>
<protein>
    <recommendedName>
        <fullName evidence="3">HTH IS21-type domain-containing protein</fullName>
    </recommendedName>
</protein>
<dbReference type="EMBL" id="CP027306">
    <property type="protein sequence ID" value="AXE76418.1"/>
    <property type="molecule type" value="Genomic_DNA"/>
</dbReference>
<sequence>MAPDGTKDVNGCPRRIVAGIRERRQAVHELLSHGCPLRGIGRDLQLDYYTVRRHARTPDVDDLLVKVTSRRTLLDDFTPYIYKRFAEGCHNVGQPDLP</sequence>
<dbReference type="Proteomes" id="UP000252698">
    <property type="component" value="Chromosome"/>
</dbReference>
<organism evidence="1 2">
    <name type="scientific">Streptomyces atratus</name>
    <dbReference type="NCBI Taxonomy" id="1893"/>
    <lineage>
        <taxon>Bacteria</taxon>
        <taxon>Bacillati</taxon>
        <taxon>Actinomycetota</taxon>
        <taxon>Actinomycetes</taxon>
        <taxon>Kitasatosporales</taxon>
        <taxon>Streptomycetaceae</taxon>
        <taxon>Streptomyces</taxon>
    </lineage>
</organism>
<accession>A0A2Z5J7V8</accession>
<evidence type="ECO:0008006" key="3">
    <source>
        <dbReference type="Google" id="ProtNLM"/>
    </source>
</evidence>